<accession>A0A834HNI9</accession>
<sequence>MRPDNIVIDLYDRRMQNSDRMTNCVHRRAIISDSPCSISSPLVPLFANNSDGAEEISVPCPYLCDSLCLRAHHPRGGRVNTPRTQKDQDDVNEGESAAAVKCPGHSLPAGTHADIANLGDVPTSSDQFRELPPDLWRE</sequence>
<feature type="compositionally biased region" description="Basic and acidic residues" evidence="1">
    <location>
        <begin position="127"/>
        <end position="138"/>
    </location>
</feature>
<dbReference type="Proteomes" id="UP000625711">
    <property type="component" value="Unassembled WGS sequence"/>
</dbReference>
<protein>
    <submittedName>
        <fullName evidence="3">Uncharacterized protein</fullName>
    </submittedName>
</protein>
<evidence type="ECO:0000313" key="4">
    <source>
        <dbReference type="Proteomes" id="UP000625711"/>
    </source>
</evidence>
<evidence type="ECO:0000313" key="3">
    <source>
        <dbReference type="EMBL" id="KAF7263962.1"/>
    </source>
</evidence>
<evidence type="ECO:0000256" key="1">
    <source>
        <dbReference type="SAM" id="MobiDB-lite"/>
    </source>
</evidence>
<proteinExistence type="predicted"/>
<evidence type="ECO:0000313" key="2">
    <source>
        <dbReference type="EMBL" id="KAF7263957.1"/>
    </source>
</evidence>
<feature type="region of interest" description="Disordered" evidence="1">
    <location>
        <begin position="73"/>
        <end position="138"/>
    </location>
</feature>
<comment type="caution">
    <text evidence="3">The sequence shown here is derived from an EMBL/GenBank/DDBJ whole genome shotgun (WGS) entry which is preliminary data.</text>
</comment>
<organism evidence="3 4">
    <name type="scientific">Rhynchophorus ferrugineus</name>
    <name type="common">Red palm weevil</name>
    <name type="synonym">Curculio ferrugineus</name>
    <dbReference type="NCBI Taxonomy" id="354439"/>
    <lineage>
        <taxon>Eukaryota</taxon>
        <taxon>Metazoa</taxon>
        <taxon>Ecdysozoa</taxon>
        <taxon>Arthropoda</taxon>
        <taxon>Hexapoda</taxon>
        <taxon>Insecta</taxon>
        <taxon>Pterygota</taxon>
        <taxon>Neoptera</taxon>
        <taxon>Endopterygota</taxon>
        <taxon>Coleoptera</taxon>
        <taxon>Polyphaga</taxon>
        <taxon>Cucujiformia</taxon>
        <taxon>Curculionidae</taxon>
        <taxon>Dryophthorinae</taxon>
        <taxon>Rhynchophorus</taxon>
    </lineage>
</organism>
<name>A0A834HNI9_RHYFE</name>
<gene>
    <name evidence="3" type="ORF">GWI33_000818</name>
    <name evidence="2" type="ORF">GWI33_000823</name>
</gene>
<keyword evidence="4" id="KW-1185">Reference proteome</keyword>
<dbReference type="EMBL" id="JAACXV010018696">
    <property type="protein sequence ID" value="KAF7263962.1"/>
    <property type="molecule type" value="Genomic_DNA"/>
</dbReference>
<reference evidence="3" key="1">
    <citation type="submission" date="2020-08" db="EMBL/GenBank/DDBJ databases">
        <title>Genome sequencing and assembly of the red palm weevil Rhynchophorus ferrugineus.</title>
        <authorList>
            <person name="Dias G.B."/>
            <person name="Bergman C.M."/>
            <person name="Manee M."/>
        </authorList>
    </citation>
    <scope>NUCLEOTIDE SEQUENCE</scope>
    <source>
        <strain evidence="3">AA-2017</strain>
        <tissue evidence="3">Whole larva</tissue>
    </source>
</reference>
<dbReference type="AlphaFoldDB" id="A0A834HNI9"/>
<dbReference type="EMBL" id="JAACXV010018697">
    <property type="protein sequence ID" value="KAF7263957.1"/>
    <property type="molecule type" value="Genomic_DNA"/>
</dbReference>